<accession>A0AAW2BIN7</accession>
<dbReference type="EMBL" id="JAZDWU010000012">
    <property type="protein sequence ID" value="KAK9984664.1"/>
    <property type="molecule type" value="Genomic_DNA"/>
</dbReference>
<sequence>MMPILNEKSLLHTENLTPPSFQVVVLTANMGCKRCRRRVSQVASKMTGLKEYTVDVHNRQVIMKADLGLHWKVENDPLNKSEMNQECRPLTYLLKTFRSTCFGNHLADQTKTCIV</sequence>
<protein>
    <recommendedName>
        <fullName evidence="1">HMA domain-containing protein</fullName>
    </recommendedName>
</protein>
<evidence type="ECO:0000313" key="2">
    <source>
        <dbReference type="EMBL" id="KAK9984664.1"/>
    </source>
</evidence>
<gene>
    <name evidence="2" type="ORF">SO802_034189</name>
</gene>
<proteinExistence type="predicted"/>
<dbReference type="Pfam" id="PF00403">
    <property type="entry name" value="HMA"/>
    <property type="match status" value="1"/>
</dbReference>
<comment type="caution">
    <text evidence="2">The sequence shown here is derived from an EMBL/GenBank/DDBJ whole genome shotgun (WGS) entry which is preliminary data.</text>
</comment>
<keyword evidence="3" id="KW-1185">Reference proteome</keyword>
<dbReference type="AlphaFoldDB" id="A0AAW2BIN7"/>
<dbReference type="InterPro" id="IPR006121">
    <property type="entry name" value="HMA_dom"/>
</dbReference>
<dbReference type="SUPFAM" id="SSF55008">
    <property type="entry name" value="HMA, heavy metal-associated domain"/>
    <property type="match status" value="1"/>
</dbReference>
<dbReference type="Proteomes" id="UP001459277">
    <property type="component" value="Unassembled WGS sequence"/>
</dbReference>
<dbReference type="Gene3D" id="3.30.70.100">
    <property type="match status" value="1"/>
</dbReference>
<name>A0AAW2BIN7_9ROSI</name>
<evidence type="ECO:0000259" key="1">
    <source>
        <dbReference type="Pfam" id="PF00403"/>
    </source>
</evidence>
<feature type="domain" description="HMA" evidence="1">
    <location>
        <begin position="28"/>
        <end position="64"/>
    </location>
</feature>
<organism evidence="2 3">
    <name type="scientific">Lithocarpus litseifolius</name>
    <dbReference type="NCBI Taxonomy" id="425828"/>
    <lineage>
        <taxon>Eukaryota</taxon>
        <taxon>Viridiplantae</taxon>
        <taxon>Streptophyta</taxon>
        <taxon>Embryophyta</taxon>
        <taxon>Tracheophyta</taxon>
        <taxon>Spermatophyta</taxon>
        <taxon>Magnoliopsida</taxon>
        <taxon>eudicotyledons</taxon>
        <taxon>Gunneridae</taxon>
        <taxon>Pentapetalae</taxon>
        <taxon>rosids</taxon>
        <taxon>fabids</taxon>
        <taxon>Fagales</taxon>
        <taxon>Fagaceae</taxon>
        <taxon>Lithocarpus</taxon>
    </lineage>
</organism>
<reference evidence="2 3" key="1">
    <citation type="submission" date="2024-01" db="EMBL/GenBank/DDBJ databases">
        <title>A telomere-to-telomere, gap-free genome of sweet tea (Lithocarpus litseifolius).</title>
        <authorList>
            <person name="Zhou J."/>
        </authorList>
    </citation>
    <scope>NUCLEOTIDE SEQUENCE [LARGE SCALE GENOMIC DNA]</scope>
    <source>
        <strain evidence="2">Zhou-2022a</strain>
        <tissue evidence="2">Leaf</tissue>
    </source>
</reference>
<dbReference type="GO" id="GO:0046872">
    <property type="term" value="F:metal ion binding"/>
    <property type="evidence" value="ECO:0007669"/>
    <property type="project" value="InterPro"/>
</dbReference>
<dbReference type="InterPro" id="IPR036163">
    <property type="entry name" value="HMA_dom_sf"/>
</dbReference>
<evidence type="ECO:0000313" key="3">
    <source>
        <dbReference type="Proteomes" id="UP001459277"/>
    </source>
</evidence>